<keyword evidence="2" id="KW-1185">Reference proteome</keyword>
<evidence type="ECO:0000313" key="1">
    <source>
        <dbReference type="EMBL" id="GAL28489.1"/>
    </source>
</evidence>
<evidence type="ECO:0000313" key="2">
    <source>
        <dbReference type="Proteomes" id="UP000029223"/>
    </source>
</evidence>
<reference evidence="2" key="1">
    <citation type="submission" date="2014-09" db="EMBL/GenBank/DDBJ databases">
        <title>Vibrio variabilis JCM 19239. (C206) whole genome shotgun sequence.</title>
        <authorList>
            <person name="Sawabe T."/>
            <person name="Meirelles P."/>
            <person name="Nakanishi M."/>
            <person name="Sayaka M."/>
            <person name="Hattori M."/>
            <person name="Ohkuma M."/>
        </authorList>
    </citation>
    <scope>NUCLEOTIDE SEQUENCE [LARGE SCALE GENOMIC DNA]</scope>
    <source>
        <strain evidence="2">JCM 19239</strain>
    </source>
</reference>
<proteinExistence type="predicted"/>
<name>A0ABQ0JIA2_9VIBR</name>
<comment type="caution">
    <text evidence="1">The sequence shown here is derived from an EMBL/GenBank/DDBJ whole genome shotgun (WGS) entry which is preliminary data.</text>
</comment>
<dbReference type="EMBL" id="BBMS01000044">
    <property type="protein sequence ID" value="GAL28489.1"/>
    <property type="molecule type" value="Genomic_DNA"/>
</dbReference>
<sequence>MASSEIRSASGASCEQSDFQPWEITSGIGQDDRKYYDRYDDYANSGDDTGTYFGLTVSYSFGGAKPIDCGKFQSKVERQEEAYTKQLEIKVQQLQAQLAKEKAVNTQRVKFK</sequence>
<dbReference type="Proteomes" id="UP000029223">
    <property type="component" value="Unassembled WGS sequence"/>
</dbReference>
<gene>
    <name evidence="1" type="ORF">JCM19239_1565</name>
</gene>
<reference evidence="2" key="2">
    <citation type="submission" date="2014-09" db="EMBL/GenBank/DDBJ databases">
        <authorList>
            <consortium name="NBRP consortium"/>
            <person name="Sawabe T."/>
            <person name="Meirelles P."/>
            <person name="Nakanishi M."/>
            <person name="Sayaka M."/>
            <person name="Hattori M."/>
            <person name="Ohkuma M."/>
        </authorList>
    </citation>
    <scope>NUCLEOTIDE SEQUENCE [LARGE SCALE GENOMIC DNA]</scope>
    <source>
        <strain evidence="2">JCM 19239</strain>
    </source>
</reference>
<accession>A0ABQ0JIA2</accession>
<protein>
    <submittedName>
        <fullName evidence="1">Uncharacterized protein</fullName>
    </submittedName>
</protein>
<organism evidence="1 2">
    <name type="scientific">Vibrio variabilis</name>
    <dbReference type="NCBI Taxonomy" id="990271"/>
    <lineage>
        <taxon>Bacteria</taxon>
        <taxon>Pseudomonadati</taxon>
        <taxon>Pseudomonadota</taxon>
        <taxon>Gammaproteobacteria</taxon>
        <taxon>Vibrionales</taxon>
        <taxon>Vibrionaceae</taxon>
        <taxon>Vibrio</taxon>
    </lineage>
</organism>